<dbReference type="Proteomes" id="UP000187283">
    <property type="component" value="Unassembled WGS sequence"/>
</dbReference>
<evidence type="ECO:0000256" key="3">
    <source>
        <dbReference type="SAM" id="MobiDB-lite"/>
    </source>
</evidence>
<feature type="coiled-coil region" evidence="2">
    <location>
        <begin position="121"/>
        <end position="167"/>
    </location>
</feature>
<accession>A0A1R1YCJ0</accession>
<protein>
    <submittedName>
        <fullName evidence="4">Luc7-like protein 3</fullName>
    </submittedName>
</protein>
<keyword evidence="5" id="KW-1185">Reference proteome</keyword>
<dbReference type="AlphaFoldDB" id="A0A1R1YCJ0"/>
<dbReference type="PANTHER" id="PTHR12375">
    <property type="entry name" value="RNA-BINDING PROTEIN LUC7-RELATED"/>
    <property type="match status" value="1"/>
</dbReference>
<reference evidence="4 5" key="1">
    <citation type="submission" date="2017-01" db="EMBL/GenBank/DDBJ databases">
        <authorList>
            <person name="Mah S.A."/>
            <person name="Swanson W.J."/>
            <person name="Moy G.W."/>
            <person name="Vacquier V.D."/>
        </authorList>
    </citation>
    <scope>NUCLEOTIDE SEQUENCE [LARGE SCALE GENOMIC DNA]</scope>
    <source>
        <strain evidence="4 5">GSMNP</strain>
    </source>
</reference>
<organism evidence="4 5">
    <name type="scientific">Smittium culicis</name>
    <dbReference type="NCBI Taxonomy" id="133412"/>
    <lineage>
        <taxon>Eukaryota</taxon>
        <taxon>Fungi</taxon>
        <taxon>Fungi incertae sedis</taxon>
        <taxon>Zoopagomycota</taxon>
        <taxon>Kickxellomycotina</taxon>
        <taxon>Harpellomycetes</taxon>
        <taxon>Harpellales</taxon>
        <taxon>Legeriomycetaceae</taxon>
        <taxon>Smittium</taxon>
    </lineage>
</organism>
<keyword evidence="2" id="KW-0175">Coiled coil</keyword>
<proteinExistence type="inferred from homology"/>
<dbReference type="GO" id="GO:0005685">
    <property type="term" value="C:U1 snRNP"/>
    <property type="evidence" value="ECO:0007669"/>
    <property type="project" value="InterPro"/>
</dbReference>
<feature type="compositionally biased region" description="Basic and acidic residues" evidence="3">
    <location>
        <begin position="279"/>
        <end position="306"/>
    </location>
</feature>
<dbReference type="OrthoDB" id="153872at2759"/>
<comment type="similarity">
    <text evidence="1">Belongs to the Luc7 family.</text>
</comment>
<evidence type="ECO:0000256" key="2">
    <source>
        <dbReference type="SAM" id="Coils"/>
    </source>
</evidence>
<dbReference type="GO" id="GO:0006376">
    <property type="term" value="P:mRNA splice site recognition"/>
    <property type="evidence" value="ECO:0007669"/>
    <property type="project" value="InterPro"/>
</dbReference>
<comment type="caution">
    <text evidence="4">The sequence shown here is derived from an EMBL/GenBank/DDBJ whole genome shotgun (WGS) entry which is preliminary data.</text>
</comment>
<sequence>MTDMARQLLEELMNQYQGTSKDFRDPDVCKDHLVNFCPNLLFTNTKADLGSCELIHDDRLSTEYKSSSDYKRLGYEESFYNRLHNLLSDLDRKIRRAFERVSTEADDKVINPEKEENQESVILLEEKIKTILENIENAGEEGRVEEAKSLTDQLEKLKTELKAAQEKANTINPMFKNEKKLEVCDVCGAFLVPDDDTRRLDAHIEGKQHQGYLKIREALAEHKKTFERSARRTSNERKSTSGSRYQRSRSRERTSSRRRYSRSRSRERASSRRRYSRSRSKERSSSKSRNKYKERSRYRSRERYNR</sequence>
<evidence type="ECO:0000256" key="1">
    <source>
        <dbReference type="ARBA" id="ARBA00005655"/>
    </source>
</evidence>
<name>A0A1R1YCJ0_9FUNG</name>
<dbReference type="Pfam" id="PF03194">
    <property type="entry name" value="LUC7"/>
    <property type="match status" value="1"/>
</dbReference>
<evidence type="ECO:0000313" key="4">
    <source>
        <dbReference type="EMBL" id="OMJ24648.1"/>
    </source>
</evidence>
<dbReference type="GO" id="GO:0003729">
    <property type="term" value="F:mRNA binding"/>
    <property type="evidence" value="ECO:0007669"/>
    <property type="project" value="InterPro"/>
</dbReference>
<gene>
    <name evidence="4" type="ORF">AYI70_g1443</name>
</gene>
<feature type="region of interest" description="Disordered" evidence="3">
    <location>
        <begin position="224"/>
        <end position="306"/>
    </location>
</feature>
<evidence type="ECO:0000313" key="5">
    <source>
        <dbReference type="Proteomes" id="UP000187283"/>
    </source>
</evidence>
<feature type="compositionally biased region" description="Basic and acidic residues" evidence="3">
    <location>
        <begin position="224"/>
        <end position="239"/>
    </location>
</feature>
<dbReference type="InterPro" id="IPR004882">
    <property type="entry name" value="Luc7-rel"/>
</dbReference>
<dbReference type="EMBL" id="LSSN01000305">
    <property type="protein sequence ID" value="OMJ24648.1"/>
    <property type="molecule type" value="Genomic_DNA"/>
</dbReference>
<dbReference type="STRING" id="133412.A0A1R1YCJ0"/>